<proteinExistence type="predicted"/>
<sequence>MDRAADQPFAALLRDGDQLLDVGTDSTISARFTEHIACDVICIDVENFRLDAVDCLRSTIARCKPLVVLDVNHWRLHDCQRTTLPDFLAALRTVFPLLYAVAVDSVHDLHDIDGACLAMYRHIASELRYPALLGAFDTTRLPKVTASSIARAR</sequence>
<dbReference type="AlphaFoldDB" id="A0A2G8TEI8"/>
<reference evidence="1 2" key="1">
    <citation type="submission" date="2017-10" db="EMBL/GenBank/DDBJ databases">
        <title>Massilia psychrophilum sp. nov., a novel purple-pigmented bacterium isolated from Tianshan glacier, Xinjiang Municipality, China.</title>
        <authorList>
            <person name="Wang H."/>
        </authorList>
    </citation>
    <scope>NUCLEOTIDE SEQUENCE [LARGE SCALE GENOMIC DNA]</scope>
    <source>
        <strain evidence="1 2">JCM 30074</strain>
    </source>
</reference>
<evidence type="ECO:0000313" key="2">
    <source>
        <dbReference type="Proteomes" id="UP000230390"/>
    </source>
</evidence>
<evidence type="ECO:0000313" key="1">
    <source>
        <dbReference type="EMBL" id="PIL44414.1"/>
    </source>
</evidence>
<protein>
    <submittedName>
        <fullName evidence="1">Uncharacterized protein</fullName>
    </submittedName>
</protein>
<organism evidence="1 2">
    <name type="scientific">Massilia eurypsychrophila</name>
    <dbReference type="NCBI Taxonomy" id="1485217"/>
    <lineage>
        <taxon>Bacteria</taxon>
        <taxon>Pseudomonadati</taxon>
        <taxon>Pseudomonadota</taxon>
        <taxon>Betaproteobacteria</taxon>
        <taxon>Burkholderiales</taxon>
        <taxon>Oxalobacteraceae</taxon>
        <taxon>Telluria group</taxon>
        <taxon>Massilia</taxon>
    </lineage>
</organism>
<comment type="caution">
    <text evidence="1">The sequence shown here is derived from an EMBL/GenBank/DDBJ whole genome shotgun (WGS) entry which is preliminary data.</text>
</comment>
<name>A0A2G8TEI8_9BURK</name>
<dbReference type="EMBL" id="PDOC01000007">
    <property type="protein sequence ID" value="PIL44414.1"/>
    <property type="molecule type" value="Genomic_DNA"/>
</dbReference>
<keyword evidence="2" id="KW-1185">Reference proteome</keyword>
<accession>A0A2G8TEI8</accession>
<dbReference type="Proteomes" id="UP000230390">
    <property type="component" value="Unassembled WGS sequence"/>
</dbReference>
<gene>
    <name evidence="1" type="ORF">CR105_13185</name>
</gene>